<organism evidence="10 11">
    <name type="scientific">Thermocatellispora tengchongensis</name>
    <dbReference type="NCBI Taxonomy" id="1073253"/>
    <lineage>
        <taxon>Bacteria</taxon>
        <taxon>Bacillati</taxon>
        <taxon>Actinomycetota</taxon>
        <taxon>Actinomycetes</taxon>
        <taxon>Streptosporangiales</taxon>
        <taxon>Streptosporangiaceae</taxon>
        <taxon>Thermocatellispora</taxon>
    </lineage>
</organism>
<protein>
    <recommendedName>
        <fullName evidence="6">Glycerol operon regulatory protein</fullName>
    </recommendedName>
</protein>
<dbReference type="SMART" id="SM00346">
    <property type="entry name" value="HTH_ICLR"/>
    <property type="match status" value="1"/>
</dbReference>
<dbReference type="Gene3D" id="1.10.10.10">
    <property type="entry name" value="Winged helix-like DNA-binding domain superfamily/Winged helix DNA-binding domain"/>
    <property type="match status" value="1"/>
</dbReference>
<keyword evidence="2" id="KW-0805">Transcription regulation</keyword>
<accession>A0A840P485</accession>
<evidence type="ECO:0000256" key="2">
    <source>
        <dbReference type="ARBA" id="ARBA00023015"/>
    </source>
</evidence>
<dbReference type="Pfam" id="PF09339">
    <property type="entry name" value="HTH_IclR"/>
    <property type="match status" value="1"/>
</dbReference>
<evidence type="ECO:0000259" key="8">
    <source>
        <dbReference type="PROSITE" id="PS51077"/>
    </source>
</evidence>
<dbReference type="SUPFAM" id="SSF46785">
    <property type="entry name" value="Winged helix' DNA-binding domain"/>
    <property type="match status" value="1"/>
</dbReference>
<feature type="compositionally biased region" description="Basic and acidic residues" evidence="7">
    <location>
        <begin position="10"/>
        <end position="23"/>
    </location>
</feature>
<dbReference type="Gene3D" id="3.30.450.40">
    <property type="match status" value="1"/>
</dbReference>
<dbReference type="GO" id="GO:0045892">
    <property type="term" value="P:negative regulation of DNA-templated transcription"/>
    <property type="evidence" value="ECO:0007669"/>
    <property type="project" value="TreeGrafter"/>
</dbReference>
<evidence type="ECO:0000256" key="4">
    <source>
        <dbReference type="ARBA" id="ARBA00023163"/>
    </source>
</evidence>
<evidence type="ECO:0000313" key="10">
    <source>
        <dbReference type="EMBL" id="MBB5134478.1"/>
    </source>
</evidence>
<keyword evidence="3 10" id="KW-0238">DNA-binding</keyword>
<dbReference type="SUPFAM" id="SSF55781">
    <property type="entry name" value="GAF domain-like"/>
    <property type="match status" value="1"/>
</dbReference>
<comment type="caution">
    <text evidence="10">The sequence shown here is derived from an EMBL/GenBank/DDBJ whole genome shotgun (WGS) entry which is preliminary data.</text>
</comment>
<evidence type="ECO:0000256" key="1">
    <source>
        <dbReference type="ARBA" id="ARBA00022798"/>
    </source>
</evidence>
<dbReference type="PANTHER" id="PTHR30136">
    <property type="entry name" value="HELIX-TURN-HELIX TRANSCRIPTIONAL REGULATOR, ICLR FAMILY"/>
    <property type="match status" value="1"/>
</dbReference>
<dbReference type="PROSITE" id="PS51077">
    <property type="entry name" value="HTH_ICLR"/>
    <property type="match status" value="1"/>
</dbReference>
<sequence>MPVTSLPTGRADRPAGRGERAERTGPVVARALQILAAFTPDRRSLTLSEMSRHSGLPVSTVHRLAAELVAWGALERDPSGCYHIGLRLWEIGSLAPRGLGLREAALPFLEDLSQVTRENVQLAVREGTEVVFVERIAGSKAVPVLTRVGGRFALTATGVGLVLLAYAPAEVQEQVLAGPVTRYTERTLTTPHELRAALAGTRARGYAVSDRQVTMDALSVAAPIHDADGDVVAAVSLVVHHGSVTPSALAPLVRTSARAISRALTARP</sequence>
<name>A0A840P485_9ACTN</name>
<dbReference type="InterPro" id="IPR005471">
    <property type="entry name" value="Tscrpt_reg_IclR_N"/>
</dbReference>
<dbReference type="PANTHER" id="PTHR30136:SF24">
    <property type="entry name" value="HTH-TYPE TRANSCRIPTIONAL REPRESSOR ALLR"/>
    <property type="match status" value="1"/>
</dbReference>
<gene>
    <name evidence="10" type="ORF">HNP84_004210</name>
</gene>
<feature type="domain" description="IclR-ED" evidence="9">
    <location>
        <begin position="87"/>
        <end position="266"/>
    </location>
</feature>
<keyword evidence="4" id="KW-0804">Transcription</keyword>
<dbReference type="EMBL" id="JACHGN010000008">
    <property type="protein sequence ID" value="MBB5134478.1"/>
    <property type="molecule type" value="Genomic_DNA"/>
</dbReference>
<feature type="domain" description="HTH iclR-type" evidence="8">
    <location>
        <begin position="25"/>
        <end position="86"/>
    </location>
</feature>
<dbReference type="GO" id="GO:0003677">
    <property type="term" value="F:DNA binding"/>
    <property type="evidence" value="ECO:0007669"/>
    <property type="project" value="UniProtKB-KW"/>
</dbReference>
<feature type="region of interest" description="Disordered" evidence="7">
    <location>
        <begin position="1"/>
        <end position="23"/>
    </location>
</feature>
<dbReference type="GO" id="GO:0003700">
    <property type="term" value="F:DNA-binding transcription factor activity"/>
    <property type="evidence" value="ECO:0007669"/>
    <property type="project" value="TreeGrafter"/>
</dbReference>
<proteinExistence type="predicted"/>
<keyword evidence="11" id="KW-1185">Reference proteome</keyword>
<dbReference type="InterPro" id="IPR029016">
    <property type="entry name" value="GAF-like_dom_sf"/>
</dbReference>
<dbReference type="InterPro" id="IPR036390">
    <property type="entry name" value="WH_DNA-bd_sf"/>
</dbReference>
<dbReference type="InterPro" id="IPR014757">
    <property type="entry name" value="Tscrpt_reg_IclR_C"/>
</dbReference>
<dbReference type="RefSeq" id="WP_185051377.1">
    <property type="nucleotide sequence ID" value="NZ_BAABIX010000007.1"/>
</dbReference>
<dbReference type="Proteomes" id="UP000578449">
    <property type="component" value="Unassembled WGS sequence"/>
</dbReference>
<evidence type="ECO:0000256" key="6">
    <source>
        <dbReference type="ARBA" id="ARBA00070406"/>
    </source>
</evidence>
<dbReference type="GO" id="GO:0006071">
    <property type="term" value="P:glycerol metabolic process"/>
    <property type="evidence" value="ECO:0007669"/>
    <property type="project" value="UniProtKB-KW"/>
</dbReference>
<dbReference type="InterPro" id="IPR036388">
    <property type="entry name" value="WH-like_DNA-bd_sf"/>
</dbReference>
<dbReference type="Pfam" id="PF01614">
    <property type="entry name" value="IclR_C"/>
    <property type="match status" value="1"/>
</dbReference>
<evidence type="ECO:0000256" key="7">
    <source>
        <dbReference type="SAM" id="MobiDB-lite"/>
    </source>
</evidence>
<dbReference type="PROSITE" id="PS51078">
    <property type="entry name" value="ICLR_ED"/>
    <property type="match status" value="1"/>
</dbReference>
<evidence type="ECO:0000256" key="3">
    <source>
        <dbReference type="ARBA" id="ARBA00023125"/>
    </source>
</evidence>
<dbReference type="InterPro" id="IPR050707">
    <property type="entry name" value="HTH_MetabolicPath_Reg"/>
</dbReference>
<evidence type="ECO:0000313" key="11">
    <source>
        <dbReference type="Proteomes" id="UP000578449"/>
    </source>
</evidence>
<evidence type="ECO:0000256" key="5">
    <source>
        <dbReference type="ARBA" id="ARBA00058938"/>
    </source>
</evidence>
<reference evidence="10 11" key="1">
    <citation type="submission" date="2020-08" db="EMBL/GenBank/DDBJ databases">
        <title>Genomic Encyclopedia of Type Strains, Phase IV (KMG-IV): sequencing the most valuable type-strain genomes for metagenomic binning, comparative biology and taxonomic classification.</title>
        <authorList>
            <person name="Goeker M."/>
        </authorList>
    </citation>
    <scope>NUCLEOTIDE SEQUENCE [LARGE SCALE GENOMIC DNA]</scope>
    <source>
        <strain evidence="10 11">DSM 45615</strain>
    </source>
</reference>
<evidence type="ECO:0000259" key="9">
    <source>
        <dbReference type="PROSITE" id="PS51078"/>
    </source>
</evidence>
<dbReference type="AlphaFoldDB" id="A0A840P485"/>
<keyword evidence="1" id="KW-0319">Glycerol metabolism</keyword>
<comment type="function">
    <text evidence="5">May be an activator protein for the gylABX operon.</text>
</comment>
<dbReference type="FunFam" id="1.10.10.10:FF:000056">
    <property type="entry name" value="IclR family transcriptional regulator"/>
    <property type="match status" value="1"/>
</dbReference>